<dbReference type="RefSeq" id="XP_014183538.1">
    <property type="nucleotide sequence ID" value="XM_014328063.1"/>
</dbReference>
<dbReference type="InterPro" id="IPR008584">
    <property type="entry name" value="CXXC_Zn-binding_euk"/>
</dbReference>
<evidence type="ECO:0000256" key="3">
    <source>
        <dbReference type="ARBA" id="ARBA00022833"/>
    </source>
</evidence>
<comment type="caution">
    <text evidence="5">The sequence shown here is derived from an EMBL/GenBank/DDBJ whole genome shotgun (WGS) entry which is preliminary data.</text>
</comment>
<evidence type="ECO:0000313" key="6">
    <source>
        <dbReference type="Proteomes" id="UP000002748"/>
    </source>
</evidence>
<dbReference type="HOGENOM" id="CLU_114688_0_0_1"/>
<gene>
    <name evidence="5" type="ORF">A1Q1_04631</name>
</gene>
<dbReference type="VEuPathDB" id="FungiDB:A1Q1_04631"/>
<evidence type="ECO:0008006" key="7">
    <source>
        <dbReference type="Google" id="ProtNLM"/>
    </source>
</evidence>
<keyword evidence="3" id="KW-0862">Zinc</keyword>
<evidence type="ECO:0000256" key="2">
    <source>
        <dbReference type="ARBA" id="ARBA00022723"/>
    </source>
</evidence>
<sequence>MVKLIVEIAMELENIASVKPAPDYEYFFNSFHPEANDQVTCTSCREEHPKVVSFNQQDEHELSGSRGSANFVWRCGNCKVSISSLFYADMQREQSCSFTPVGKDKSTAPLPYTSDSGALQPLVALDCRGLEVTKFHFRGKWVAETEGGKEMECDFDEGEDRWDDYDEDGGVPVSVSEMRSEVKRG</sequence>
<comment type="similarity">
    <text evidence="1">Belongs to the UPF0587 family.</text>
</comment>
<protein>
    <recommendedName>
        <fullName evidence="7">DUF866-domain-containing protein</fullName>
    </recommendedName>
</protein>
<dbReference type="Proteomes" id="UP000002748">
    <property type="component" value="Unassembled WGS sequence"/>
</dbReference>
<dbReference type="SUPFAM" id="SSF141678">
    <property type="entry name" value="MAL13P1.257-like"/>
    <property type="match status" value="1"/>
</dbReference>
<dbReference type="PANTHER" id="PTHR12857:SF0">
    <property type="entry name" value="CXXC MOTIF CONTAINING ZINC BINDING PROTEIN"/>
    <property type="match status" value="1"/>
</dbReference>
<dbReference type="GeneID" id="25988143"/>
<evidence type="ECO:0000256" key="4">
    <source>
        <dbReference type="SAM" id="MobiDB-lite"/>
    </source>
</evidence>
<organism evidence="5 6">
    <name type="scientific">Trichosporon asahii var. asahii (strain ATCC 90039 / CBS 2479 / JCM 2466 / KCTC 7840 / NBRC 103889/ NCYC 2677 / UAMH 7654)</name>
    <name type="common">Yeast</name>
    <dbReference type="NCBI Taxonomy" id="1186058"/>
    <lineage>
        <taxon>Eukaryota</taxon>
        <taxon>Fungi</taxon>
        <taxon>Dikarya</taxon>
        <taxon>Basidiomycota</taxon>
        <taxon>Agaricomycotina</taxon>
        <taxon>Tremellomycetes</taxon>
        <taxon>Trichosporonales</taxon>
        <taxon>Trichosporonaceae</taxon>
        <taxon>Trichosporon</taxon>
    </lineage>
</organism>
<proteinExistence type="inferred from homology"/>
<dbReference type="Pfam" id="PF05907">
    <property type="entry name" value="CXXC_Zn-b_euk"/>
    <property type="match status" value="1"/>
</dbReference>
<dbReference type="KEGG" id="tasa:A1Q1_04631"/>
<evidence type="ECO:0000256" key="1">
    <source>
        <dbReference type="ARBA" id="ARBA00007818"/>
    </source>
</evidence>
<dbReference type="OrthoDB" id="10248838at2759"/>
<evidence type="ECO:0000313" key="5">
    <source>
        <dbReference type="EMBL" id="EJT52419.1"/>
    </source>
</evidence>
<reference evidence="5 6" key="1">
    <citation type="journal article" date="2012" name="Eukaryot. Cell">
        <title>Draft genome sequence of CBS 2479, the standard type strain of Trichosporon asahii.</title>
        <authorList>
            <person name="Yang R.Y."/>
            <person name="Li H.T."/>
            <person name="Zhu H."/>
            <person name="Zhou G.P."/>
            <person name="Wang M."/>
            <person name="Wang L."/>
        </authorList>
    </citation>
    <scope>NUCLEOTIDE SEQUENCE [LARGE SCALE GENOMIC DNA]</scope>
    <source>
        <strain evidence="6">ATCC 90039 / CBS 2479 / JCM 2466 / KCTC 7840 / NCYC 2677 / UAMH 7654</strain>
    </source>
</reference>
<keyword evidence="2" id="KW-0479">Metal-binding</keyword>
<dbReference type="EMBL" id="ALBS01000027">
    <property type="protein sequence ID" value="EJT52419.1"/>
    <property type="molecule type" value="Genomic_DNA"/>
</dbReference>
<dbReference type="GO" id="GO:0008270">
    <property type="term" value="F:zinc ion binding"/>
    <property type="evidence" value="ECO:0007669"/>
    <property type="project" value="TreeGrafter"/>
</dbReference>
<feature type="compositionally biased region" description="Acidic residues" evidence="4">
    <location>
        <begin position="153"/>
        <end position="169"/>
    </location>
</feature>
<name>J6F5U7_TRIAS</name>
<accession>J6F5U7</accession>
<feature type="region of interest" description="Disordered" evidence="4">
    <location>
        <begin position="153"/>
        <end position="185"/>
    </location>
</feature>
<dbReference type="AlphaFoldDB" id="J6F5U7"/>
<dbReference type="PANTHER" id="PTHR12857">
    <property type="entry name" value="CXXC MOTIF CONTAINING ZINC BINDING PROTEIN"/>
    <property type="match status" value="1"/>
</dbReference>